<dbReference type="OrthoDB" id="163842at2"/>
<dbReference type="EMBL" id="CP035758">
    <property type="protein sequence ID" value="QBD83581.1"/>
    <property type="molecule type" value="Genomic_DNA"/>
</dbReference>
<dbReference type="KEGG" id="kbs:EPA93_24470"/>
<accession>A0A4V0Z0K9</accession>
<gene>
    <name evidence="2" type="ORF">EPA93_24470</name>
</gene>
<dbReference type="InterPro" id="IPR027417">
    <property type="entry name" value="P-loop_NTPase"/>
</dbReference>
<dbReference type="AlphaFoldDB" id="A0A4V0Z0K9"/>
<dbReference type="Pfam" id="PF00004">
    <property type="entry name" value="AAA"/>
    <property type="match status" value="1"/>
</dbReference>
<reference evidence="2 3" key="1">
    <citation type="submission" date="2019-01" db="EMBL/GenBank/DDBJ databases">
        <title>Ktedonosporobacter rubrisoli SCAWS-G2.</title>
        <authorList>
            <person name="Huang Y."/>
            <person name="Yan B."/>
        </authorList>
    </citation>
    <scope>NUCLEOTIDE SEQUENCE [LARGE SCALE GENOMIC DNA]</scope>
    <source>
        <strain evidence="2 3">SCAWS-G2</strain>
    </source>
</reference>
<dbReference type="PANTHER" id="PTHR37816:SF1">
    <property type="entry name" value="TOXIN"/>
    <property type="match status" value="1"/>
</dbReference>
<evidence type="ECO:0000313" key="3">
    <source>
        <dbReference type="Proteomes" id="UP000290365"/>
    </source>
</evidence>
<name>A0A4V0Z0K9_KTERU</name>
<organism evidence="2 3">
    <name type="scientific">Ktedonosporobacter rubrisoli</name>
    <dbReference type="NCBI Taxonomy" id="2509675"/>
    <lineage>
        <taxon>Bacteria</taxon>
        <taxon>Bacillati</taxon>
        <taxon>Chloroflexota</taxon>
        <taxon>Ktedonobacteria</taxon>
        <taxon>Ktedonobacterales</taxon>
        <taxon>Ktedonosporobacteraceae</taxon>
        <taxon>Ktedonosporobacter</taxon>
    </lineage>
</organism>
<sequence>MVGVEGSGKTTLARQLARRLGLPHVELDALYWDANWTRVSPHLFRERVAQVLDAECWITDGNYDAVRDLIWGRADTVVWLDYPLRVVVPRLVWRSVRHSLTGEELWNGNRGTLVRSLLARDSLLAWVIKTSSERRKSYLAAQHDPTWAHLDIIRLQTPRMTQVWVSQLPANWQEAVQAD</sequence>
<dbReference type="Proteomes" id="UP000290365">
    <property type="component" value="Chromosome"/>
</dbReference>
<dbReference type="Gene3D" id="3.40.50.300">
    <property type="entry name" value="P-loop containing nucleotide triphosphate hydrolases"/>
    <property type="match status" value="1"/>
</dbReference>
<dbReference type="SUPFAM" id="SSF52540">
    <property type="entry name" value="P-loop containing nucleoside triphosphate hydrolases"/>
    <property type="match status" value="1"/>
</dbReference>
<dbReference type="InterPro" id="IPR052922">
    <property type="entry name" value="Cytidylate_Kinase-2"/>
</dbReference>
<dbReference type="GO" id="GO:0005524">
    <property type="term" value="F:ATP binding"/>
    <property type="evidence" value="ECO:0007669"/>
    <property type="project" value="InterPro"/>
</dbReference>
<proteinExistence type="predicted"/>
<feature type="domain" description="ATPase AAA-type core" evidence="1">
    <location>
        <begin position="1"/>
        <end position="50"/>
    </location>
</feature>
<evidence type="ECO:0000313" key="2">
    <source>
        <dbReference type="EMBL" id="QBD83581.1"/>
    </source>
</evidence>
<dbReference type="GO" id="GO:0016887">
    <property type="term" value="F:ATP hydrolysis activity"/>
    <property type="evidence" value="ECO:0007669"/>
    <property type="project" value="InterPro"/>
</dbReference>
<keyword evidence="3" id="KW-1185">Reference proteome</keyword>
<protein>
    <submittedName>
        <fullName evidence="2">AAA family ATPase</fullName>
    </submittedName>
</protein>
<dbReference type="PANTHER" id="PTHR37816">
    <property type="entry name" value="YALI0E33011P"/>
    <property type="match status" value="1"/>
</dbReference>
<dbReference type="InterPro" id="IPR003959">
    <property type="entry name" value="ATPase_AAA_core"/>
</dbReference>
<evidence type="ECO:0000259" key="1">
    <source>
        <dbReference type="Pfam" id="PF00004"/>
    </source>
</evidence>